<accession>U7QME2</accession>
<keyword evidence="2" id="KW-0808">Transferase</keyword>
<feature type="binding site" evidence="1">
    <location>
        <position position="41"/>
    </location>
    <ligand>
        <name>ATP</name>
        <dbReference type="ChEBI" id="CHEBI:30616"/>
    </ligand>
</feature>
<gene>
    <name evidence="2" type="ORF">M595_1695</name>
</gene>
<organism evidence="2 3">
    <name type="scientific">Lyngbya aestuarii BL J</name>
    <dbReference type="NCBI Taxonomy" id="1348334"/>
    <lineage>
        <taxon>Bacteria</taxon>
        <taxon>Bacillati</taxon>
        <taxon>Cyanobacteriota</taxon>
        <taxon>Cyanophyceae</taxon>
        <taxon>Oscillatoriophycideae</taxon>
        <taxon>Oscillatoriales</taxon>
        <taxon>Microcoleaceae</taxon>
        <taxon>Lyngbya</taxon>
    </lineage>
</organism>
<keyword evidence="1" id="KW-0547">Nucleotide-binding</keyword>
<reference evidence="2 3" key="1">
    <citation type="journal article" date="2013" name="Front. Microbiol.">
        <title>Comparative genomic analyses of the cyanobacterium, Lyngbya aestuarii BL J, a powerful hydrogen producer.</title>
        <authorList>
            <person name="Kothari A."/>
            <person name="Vaughn M."/>
            <person name="Garcia-Pichel F."/>
        </authorList>
    </citation>
    <scope>NUCLEOTIDE SEQUENCE [LARGE SCALE GENOMIC DNA]</scope>
    <source>
        <strain evidence="2 3">BL J</strain>
    </source>
</reference>
<evidence type="ECO:0000256" key="1">
    <source>
        <dbReference type="PROSITE-ProRule" id="PRU10141"/>
    </source>
</evidence>
<sequence length="52" mass="5888">MLGKQLRERSEIIRFLGSGGFGKTYLARDHDLPGNPFCVVKQFQPQFHQPAA</sequence>
<dbReference type="RefSeq" id="WP_023065532.1">
    <property type="nucleotide sequence ID" value="NZ_AUZM01000012.1"/>
</dbReference>
<protein>
    <submittedName>
        <fullName evidence="2">Putative serine/threonine kinase</fullName>
    </submittedName>
</protein>
<dbReference type="Gene3D" id="3.30.200.20">
    <property type="entry name" value="Phosphorylase Kinase, domain 1"/>
    <property type="match status" value="1"/>
</dbReference>
<dbReference type="Proteomes" id="UP000017127">
    <property type="component" value="Unassembled WGS sequence"/>
</dbReference>
<keyword evidence="3" id="KW-1185">Reference proteome</keyword>
<evidence type="ECO:0000313" key="2">
    <source>
        <dbReference type="EMBL" id="ERT08285.1"/>
    </source>
</evidence>
<dbReference type="AlphaFoldDB" id="U7QME2"/>
<evidence type="ECO:0000313" key="3">
    <source>
        <dbReference type="Proteomes" id="UP000017127"/>
    </source>
</evidence>
<dbReference type="InterPro" id="IPR011009">
    <property type="entry name" value="Kinase-like_dom_sf"/>
</dbReference>
<comment type="caution">
    <text evidence="2">The sequence shown here is derived from an EMBL/GenBank/DDBJ whole genome shotgun (WGS) entry which is preliminary data.</text>
</comment>
<dbReference type="SUPFAM" id="SSF56112">
    <property type="entry name" value="Protein kinase-like (PK-like)"/>
    <property type="match status" value="1"/>
</dbReference>
<dbReference type="GO" id="GO:0005524">
    <property type="term" value="F:ATP binding"/>
    <property type="evidence" value="ECO:0007669"/>
    <property type="project" value="UniProtKB-UniRule"/>
</dbReference>
<name>U7QME2_9CYAN</name>
<dbReference type="OrthoDB" id="468998at2"/>
<dbReference type="PROSITE" id="PS00107">
    <property type="entry name" value="PROTEIN_KINASE_ATP"/>
    <property type="match status" value="1"/>
</dbReference>
<proteinExistence type="predicted"/>
<keyword evidence="2" id="KW-0418">Kinase</keyword>
<keyword evidence="1" id="KW-0067">ATP-binding</keyword>
<dbReference type="GO" id="GO:0016301">
    <property type="term" value="F:kinase activity"/>
    <property type="evidence" value="ECO:0007669"/>
    <property type="project" value="UniProtKB-KW"/>
</dbReference>
<dbReference type="InterPro" id="IPR017441">
    <property type="entry name" value="Protein_kinase_ATP_BS"/>
</dbReference>
<dbReference type="EMBL" id="AUZM01000012">
    <property type="protein sequence ID" value="ERT08285.1"/>
    <property type="molecule type" value="Genomic_DNA"/>
</dbReference>